<reference evidence="1" key="1">
    <citation type="submission" date="2020-11" db="EMBL/GenBank/DDBJ databases">
        <authorList>
            <person name="Whitehead M."/>
        </authorList>
    </citation>
    <scope>NUCLEOTIDE SEQUENCE</scope>
    <source>
        <strain evidence="1">EGII</strain>
    </source>
</reference>
<keyword evidence="2" id="KW-1185">Reference proteome</keyword>
<organism evidence="1 2">
    <name type="scientific">Ceratitis capitata</name>
    <name type="common">Mediterranean fruit fly</name>
    <name type="synonym">Tephritis capitata</name>
    <dbReference type="NCBI Taxonomy" id="7213"/>
    <lineage>
        <taxon>Eukaryota</taxon>
        <taxon>Metazoa</taxon>
        <taxon>Ecdysozoa</taxon>
        <taxon>Arthropoda</taxon>
        <taxon>Hexapoda</taxon>
        <taxon>Insecta</taxon>
        <taxon>Pterygota</taxon>
        <taxon>Neoptera</taxon>
        <taxon>Endopterygota</taxon>
        <taxon>Diptera</taxon>
        <taxon>Brachycera</taxon>
        <taxon>Muscomorpha</taxon>
        <taxon>Tephritoidea</taxon>
        <taxon>Tephritidae</taxon>
        <taxon>Ceratitis</taxon>
        <taxon>Ceratitis</taxon>
    </lineage>
</organism>
<evidence type="ECO:0000313" key="2">
    <source>
        <dbReference type="Proteomes" id="UP000606786"/>
    </source>
</evidence>
<protein>
    <submittedName>
        <fullName evidence="1">(Mediterranean fruit fly) hypothetical protein</fullName>
    </submittedName>
</protein>
<proteinExistence type="predicted"/>
<accession>A0A811V284</accession>
<dbReference type="EMBL" id="CAJHJT010000034">
    <property type="protein sequence ID" value="CAD7003553.1"/>
    <property type="molecule type" value="Genomic_DNA"/>
</dbReference>
<gene>
    <name evidence="1" type="ORF">CCAP1982_LOCUS12002</name>
</gene>
<sequence>MLLYLYLSVPITPKTSCSRAACGCVEVIINHLAYYKYDDVNVAAARRSLSSGCGGGDYFRKRAVSYGRKRLSESQANAGVLVECKKKMFKYKKNKKYETQLSHSPCLPTAHTCRSQLALSVACNIAACVTVTSVVAATATVTTSLND</sequence>
<dbReference type="AlphaFoldDB" id="A0A811V284"/>
<comment type="caution">
    <text evidence="1">The sequence shown here is derived from an EMBL/GenBank/DDBJ whole genome shotgun (WGS) entry which is preliminary data.</text>
</comment>
<name>A0A811V284_CERCA</name>
<evidence type="ECO:0000313" key="1">
    <source>
        <dbReference type="EMBL" id="CAD7003553.1"/>
    </source>
</evidence>
<dbReference type="Proteomes" id="UP000606786">
    <property type="component" value="Unassembled WGS sequence"/>
</dbReference>